<feature type="compositionally biased region" description="Polar residues" evidence="10">
    <location>
        <begin position="131"/>
        <end position="144"/>
    </location>
</feature>
<keyword evidence="7" id="KW-0460">Magnesium</keyword>
<keyword evidence="14" id="KW-1185">Reference proteome</keyword>
<evidence type="ECO:0000256" key="1">
    <source>
        <dbReference type="ARBA" id="ARBA00001946"/>
    </source>
</evidence>
<accession>B4VMX4</accession>
<gene>
    <name evidence="13" type="ORF">MC7420_2012</name>
</gene>
<keyword evidence="11" id="KW-0472">Membrane</keyword>
<dbReference type="eggNOG" id="COG1716">
    <property type="taxonomic scope" value="Bacteria"/>
</dbReference>
<dbReference type="PROSITE" id="PS50006">
    <property type="entry name" value="FHA_DOMAIN"/>
    <property type="match status" value="1"/>
</dbReference>
<dbReference type="InterPro" id="IPR044925">
    <property type="entry name" value="His-Me_finger_sf"/>
</dbReference>
<dbReference type="HOGENOM" id="CLU_600924_0_0_3"/>
<dbReference type="GO" id="GO:0004519">
    <property type="term" value="F:endonuclease activity"/>
    <property type="evidence" value="ECO:0007669"/>
    <property type="project" value="UniProtKB-KW"/>
</dbReference>
<keyword evidence="4 9" id="KW-0479">Metal-binding</keyword>
<reference evidence="13 14" key="1">
    <citation type="submission" date="2008-07" db="EMBL/GenBank/DDBJ databases">
        <authorList>
            <person name="Tandeau de Marsac N."/>
            <person name="Ferriera S."/>
            <person name="Johnson J."/>
            <person name="Kravitz S."/>
            <person name="Beeson K."/>
            <person name="Sutton G."/>
            <person name="Rogers Y.-H."/>
            <person name="Friedman R."/>
            <person name="Frazier M."/>
            <person name="Venter J.C."/>
        </authorList>
    </citation>
    <scope>NUCLEOTIDE SEQUENCE [LARGE SCALE GENOMIC DNA]</scope>
    <source>
        <strain evidence="13 14">PCC 7420</strain>
    </source>
</reference>
<dbReference type="InterPro" id="IPR018524">
    <property type="entry name" value="DNA/RNA_endonuclease_AS"/>
</dbReference>
<dbReference type="InterPro" id="IPR001604">
    <property type="entry name" value="Endo_G_ENPP1-like_dom"/>
</dbReference>
<comment type="similarity">
    <text evidence="2">Belongs to the DNA/RNA non-specific endonuclease family.</text>
</comment>
<dbReference type="Pfam" id="PF00498">
    <property type="entry name" value="FHA"/>
    <property type="match status" value="1"/>
</dbReference>
<dbReference type="PANTHER" id="PTHR13966:SF5">
    <property type="entry name" value="ENDONUCLEASE G, MITOCHONDRIAL"/>
    <property type="match status" value="1"/>
</dbReference>
<dbReference type="PANTHER" id="PTHR13966">
    <property type="entry name" value="ENDONUCLEASE RELATED"/>
    <property type="match status" value="1"/>
</dbReference>
<dbReference type="Gene3D" id="3.40.570.10">
    <property type="entry name" value="Extracellular Endonuclease, subunit A"/>
    <property type="match status" value="1"/>
</dbReference>
<feature type="active site" description="Proton acceptor" evidence="8">
    <location>
        <position position="304"/>
    </location>
</feature>
<feature type="binding site" evidence="9">
    <location>
        <position position="335"/>
    </location>
    <ligand>
        <name>Mg(2+)</name>
        <dbReference type="ChEBI" id="CHEBI:18420"/>
        <note>catalytic</note>
    </ligand>
</feature>
<organism evidence="13 14">
    <name type="scientific">Coleofasciculus chthonoplastes PCC 7420</name>
    <dbReference type="NCBI Taxonomy" id="118168"/>
    <lineage>
        <taxon>Bacteria</taxon>
        <taxon>Bacillati</taxon>
        <taxon>Cyanobacteriota</taxon>
        <taxon>Cyanophyceae</taxon>
        <taxon>Coleofasciculales</taxon>
        <taxon>Coleofasciculaceae</taxon>
        <taxon>Coleofasciculus</taxon>
    </lineage>
</organism>
<dbReference type="eggNOG" id="COG1864">
    <property type="taxonomic scope" value="Bacteria"/>
</dbReference>
<name>B4VMX4_9CYAN</name>
<dbReference type="GO" id="GO:0016787">
    <property type="term" value="F:hydrolase activity"/>
    <property type="evidence" value="ECO:0007669"/>
    <property type="project" value="UniProtKB-KW"/>
</dbReference>
<feature type="region of interest" description="Disordered" evidence="10">
    <location>
        <begin position="122"/>
        <end position="151"/>
    </location>
</feature>
<evidence type="ECO:0000256" key="4">
    <source>
        <dbReference type="ARBA" id="ARBA00022723"/>
    </source>
</evidence>
<dbReference type="Proteomes" id="UP000003835">
    <property type="component" value="Unassembled WGS sequence"/>
</dbReference>
<keyword evidence="11" id="KW-0812">Transmembrane</keyword>
<dbReference type="STRING" id="118168.MC7420_2012"/>
<dbReference type="GO" id="GO:0046872">
    <property type="term" value="F:metal ion binding"/>
    <property type="evidence" value="ECO:0007669"/>
    <property type="project" value="UniProtKB-KW"/>
</dbReference>
<dbReference type="InterPro" id="IPR008984">
    <property type="entry name" value="SMAD_FHA_dom_sf"/>
</dbReference>
<dbReference type="SMART" id="SM00892">
    <property type="entry name" value="Endonuclease_NS"/>
    <property type="match status" value="1"/>
</dbReference>
<dbReference type="SMART" id="SM00477">
    <property type="entry name" value="NUC"/>
    <property type="match status" value="1"/>
</dbReference>
<evidence type="ECO:0000256" key="9">
    <source>
        <dbReference type="PIRSR" id="PIRSR640255-2"/>
    </source>
</evidence>
<evidence type="ECO:0000256" key="5">
    <source>
        <dbReference type="ARBA" id="ARBA00022759"/>
    </source>
</evidence>
<evidence type="ECO:0000256" key="3">
    <source>
        <dbReference type="ARBA" id="ARBA00022722"/>
    </source>
</evidence>
<keyword evidence="3" id="KW-0540">Nuclease</keyword>
<dbReference type="Gene3D" id="2.60.200.20">
    <property type="match status" value="1"/>
</dbReference>
<evidence type="ECO:0000259" key="12">
    <source>
        <dbReference type="PROSITE" id="PS50006"/>
    </source>
</evidence>
<feature type="domain" description="FHA" evidence="12">
    <location>
        <begin position="29"/>
        <end position="85"/>
    </location>
</feature>
<keyword evidence="6" id="KW-0378">Hydrolase</keyword>
<keyword evidence="11" id="KW-1133">Transmembrane helix</keyword>
<dbReference type="GO" id="GO:0003676">
    <property type="term" value="F:nucleic acid binding"/>
    <property type="evidence" value="ECO:0007669"/>
    <property type="project" value="InterPro"/>
</dbReference>
<feature type="transmembrane region" description="Helical" evidence="11">
    <location>
        <begin position="193"/>
        <end position="211"/>
    </location>
</feature>
<dbReference type="SMART" id="SM00240">
    <property type="entry name" value="FHA"/>
    <property type="match status" value="1"/>
</dbReference>
<evidence type="ECO:0000256" key="8">
    <source>
        <dbReference type="PIRSR" id="PIRSR640255-1"/>
    </source>
</evidence>
<dbReference type="OrthoDB" id="9811262at2"/>
<evidence type="ECO:0000256" key="6">
    <source>
        <dbReference type="ARBA" id="ARBA00022801"/>
    </source>
</evidence>
<dbReference type="CDD" id="cd00060">
    <property type="entry name" value="FHA"/>
    <property type="match status" value="1"/>
</dbReference>
<comment type="cofactor">
    <cofactor evidence="1">
        <name>Mg(2+)</name>
        <dbReference type="ChEBI" id="CHEBI:18420"/>
    </cofactor>
</comment>
<dbReference type="SUPFAM" id="SSF54060">
    <property type="entry name" value="His-Me finger endonucleases"/>
    <property type="match status" value="1"/>
</dbReference>
<evidence type="ECO:0000256" key="11">
    <source>
        <dbReference type="SAM" id="Phobius"/>
    </source>
</evidence>
<dbReference type="InterPro" id="IPR040255">
    <property type="entry name" value="Non-specific_endonuclease"/>
</dbReference>
<evidence type="ECO:0000256" key="10">
    <source>
        <dbReference type="SAM" id="MobiDB-lite"/>
    </source>
</evidence>
<dbReference type="PROSITE" id="PS01070">
    <property type="entry name" value="NUCLEASE_NON_SPEC"/>
    <property type="match status" value="1"/>
</dbReference>
<sequence length="455" mass="51102">MQTPSSTPLRLFHIQTSTLIQIPEKLTRIRIGKPNPNWSPDIDISNLPNSEIASSSHTEIQIQGNAYFIEDLGSMNGTFLNHSPLTPFTPYQLHLGDRIDLGKDELLTFLFQKAKRTSVAVSRSRFRNDRQTSAPNPTVSMSAHQSTSQSNQQKTSGFNILELIFSNLKSIFNSLISFFRRVIRGRISRGTRVGVLLITLFAISWFVALLLQDLTPNVHLTLGNPSNATSNPNNPNNYLMEKPQYALSYNNSQGISNWVSWQLNQSWLGSVERSNDFRPDTALLSGWYQVRPNDYIGSGYDRGHIIPSGDRTHTPDDNSATFLMTNIMPQAPQNNREVWRELEEYSRELVYQGKELYIIAGGVGSKGTLQGKITVPQQTWKVIAVLDRPGQGVRGITSNTRLIAVMIPNSDKVAGMNWRDYRVSVDRVEAVTGYDFLSNVPNSIQDEIESRLDNG</sequence>
<dbReference type="InterPro" id="IPR020821">
    <property type="entry name" value="ENPP1-3/EXOG-like_nuc-like"/>
</dbReference>
<dbReference type="AlphaFoldDB" id="B4VMX4"/>
<evidence type="ECO:0000313" key="14">
    <source>
        <dbReference type="Proteomes" id="UP000003835"/>
    </source>
</evidence>
<dbReference type="EMBL" id="DS989845">
    <property type="protein sequence ID" value="EDX77009.1"/>
    <property type="molecule type" value="Genomic_DNA"/>
</dbReference>
<dbReference type="Pfam" id="PF01223">
    <property type="entry name" value="Endonuclease_NS"/>
    <property type="match status" value="1"/>
</dbReference>
<dbReference type="InterPro" id="IPR000253">
    <property type="entry name" value="FHA_dom"/>
</dbReference>
<evidence type="ECO:0000256" key="2">
    <source>
        <dbReference type="ARBA" id="ARBA00010052"/>
    </source>
</evidence>
<dbReference type="SUPFAM" id="SSF49879">
    <property type="entry name" value="SMAD/FHA domain"/>
    <property type="match status" value="1"/>
</dbReference>
<keyword evidence="5 13" id="KW-0255">Endonuclease</keyword>
<dbReference type="CDD" id="cd00091">
    <property type="entry name" value="NUC"/>
    <property type="match status" value="1"/>
</dbReference>
<dbReference type="InterPro" id="IPR044929">
    <property type="entry name" value="DNA/RNA_non-sp_Endonuclease_sf"/>
</dbReference>
<protein>
    <submittedName>
        <fullName evidence="13">DNA/RNA non-specific endonuclease, putative</fullName>
    </submittedName>
</protein>
<evidence type="ECO:0000313" key="13">
    <source>
        <dbReference type="EMBL" id="EDX77009.1"/>
    </source>
</evidence>
<proteinExistence type="inferred from homology"/>
<evidence type="ECO:0000256" key="7">
    <source>
        <dbReference type="ARBA" id="ARBA00022842"/>
    </source>
</evidence>